<proteinExistence type="predicted"/>
<feature type="compositionally biased region" description="Basic and acidic residues" evidence="1">
    <location>
        <begin position="1"/>
        <end position="17"/>
    </location>
</feature>
<evidence type="ECO:0000259" key="2">
    <source>
        <dbReference type="Pfam" id="PF11160"/>
    </source>
</evidence>
<evidence type="ECO:0000313" key="4">
    <source>
        <dbReference type="Proteomes" id="UP001316803"/>
    </source>
</evidence>
<gene>
    <name evidence="3" type="ORF">OHC33_001723</name>
</gene>
<dbReference type="Pfam" id="PF11160">
    <property type="entry name" value="Hva1_TUDOR"/>
    <property type="match status" value="1"/>
</dbReference>
<sequence length="79" mass="8446">MPDQIKSKGGAEIKVGDTVETPYRGGTHTFEVDKIITDENEARDEGAKGAVKPPVVVGVDQNEKKVSHKPGTVTDVSKE</sequence>
<comment type="caution">
    <text evidence="3">The sequence shown here is derived from an EMBL/GenBank/DDBJ whole genome shotgun (WGS) entry which is preliminary data.</text>
</comment>
<evidence type="ECO:0000256" key="1">
    <source>
        <dbReference type="SAM" id="MobiDB-lite"/>
    </source>
</evidence>
<dbReference type="Gene3D" id="2.30.30.1060">
    <property type="match status" value="1"/>
</dbReference>
<keyword evidence="4" id="KW-1185">Reference proteome</keyword>
<reference evidence="3 4" key="1">
    <citation type="submission" date="2022-12" db="EMBL/GenBank/DDBJ databases">
        <title>Genomic features and morphological characterization of a novel Knufia sp. strain isolated from spacecraft assembly facility.</title>
        <authorList>
            <person name="Teixeira M."/>
            <person name="Chander A.M."/>
            <person name="Stajich J.E."/>
            <person name="Venkateswaran K."/>
        </authorList>
    </citation>
    <scope>NUCLEOTIDE SEQUENCE [LARGE SCALE GENOMIC DNA]</scope>
    <source>
        <strain evidence="3 4">FJI-L2-BK-P2</strain>
    </source>
</reference>
<feature type="domain" description="Hypervirulence associated protein TUDOR" evidence="2">
    <location>
        <begin position="16"/>
        <end position="73"/>
    </location>
</feature>
<dbReference type="Proteomes" id="UP001316803">
    <property type="component" value="Unassembled WGS sequence"/>
</dbReference>
<feature type="compositionally biased region" description="Low complexity" evidence="1">
    <location>
        <begin position="48"/>
        <end position="59"/>
    </location>
</feature>
<dbReference type="EMBL" id="JAKLMC020000003">
    <property type="protein sequence ID" value="KAK5957350.1"/>
    <property type="molecule type" value="Genomic_DNA"/>
</dbReference>
<organism evidence="3 4">
    <name type="scientific">Knufia fluminis</name>
    <dbReference type="NCBI Taxonomy" id="191047"/>
    <lineage>
        <taxon>Eukaryota</taxon>
        <taxon>Fungi</taxon>
        <taxon>Dikarya</taxon>
        <taxon>Ascomycota</taxon>
        <taxon>Pezizomycotina</taxon>
        <taxon>Eurotiomycetes</taxon>
        <taxon>Chaetothyriomycetidae</taxon>
        <taxon>Chaetothyriales</taxon>
        <taxon>Trichomeriaceae</taxon>
        <taxon>Knufia</taxon>
    </lineage>
</organism>
<name>A0AAN8IBM7_9EURO</name>
<evidence type="ECO:0000313" key="3">
    <source>
        <dbReference type="EMBL" id="KAK5957350.1"/>
    </source>
</evidence>
<protein>
    <recommendedName>
        <fullName evidence="2">Hypervirulence associated protein TUDOR domain-containing protein</fullName>
    </recommendedName>
</protein>
<feature type="region of interest" description="Disordered" evidence="1">
    <location>
        <begin position="40"/>
        <end position="79"/>
    </location>
</feature>
<feature type="region of interest" description="Disordered" evidence="1">
    <location>
        <begin position="1"/>
        <end position="26"/>
    </location>
</feature>
<dbReference type="AlphaFoldDB" id="A0AAN8IBM7"/>
<dbReference type="InterPro" id="IPR021331">
    <property type="entry name" value="Hva1_TUDOR"/>
</dbReference>
<accession>A0AAN8IBM7</accession>